<keyword evidence="5" id="KW-1185">Reference proteome</keyword>
<dbReference type="EMBL" id="JACJJG010000102">
    <property type="protein sequence ID" value="MBM6674616.1"/>
    <property type="molecule type" value="Genomic_DNA"/>
</dbReference>
<proteinExistence type="predicted"/>
<keyword evidence="2" id="KW-0472">Membrane</keyword>
<dbReference type="InterPro" id="IPR045957">
    <property type="entry name" value="DUF6377"/>
</dbReference>
<protein>
    <submittedName>
        <fullName evidence="4">Transcriptional regulator</fullName>
    </submittedName>
</protein>
<dbReference type="Pfam" id="PF19904">
    <property type="entry name" value="DUF6377"/>
    <property type="match status" value="1"/>
</dbReference>
<evidence type="ECO:0000256" key="2">
    <source>
        <dbReference type="SAM" id="Phobius"/>
    </source>
</evidence>
<dbReference type="Proteomes" id="UP000706891">
    <property type="component" value="Unassembled WGS sequence"/>
</dbReference>
<dbReference type="AlphaFoldDB" id="A0A938WVU7"/>
<organism evidence="4 5">
    <name type="scientific">Marseilla massiliensis</name>
    <dbReference type="NCBI Taxonomy" id="1841864"/>
    <lineage>
        <taxon>Bacteria</taxon>
        <taxon>Pseudomonadati</taxon>
        <taxon>Bacteroidota</taxon>
        <taxon>Bacteroidia</taxon>
        <taxon>Bacteroidales</taxon>
        <taxon>Prevotellaceae</taxon>
        <taxon>Marseilla</taxon>
    </lineage>
</organism>
<keyword evidence="1" id="KW-0175">Coiled coil</keyword>
<sequence length="614" mass="71305">MQTCRKQAETVRKSLRYVTNRKQLPQAGTNNNYANGLLLLALALFTAMDASAGSRSDSVYRCLDKAIAESDIYIARHESKINGLKKQLGATRSAADRYDIEFKLYEAYRAFINDSALVYLQRAIKSADKTGNAGAANKCRALAAFQCSTSGMYKESLDLLNTVDRNALGQDNIVEYYMAWHHLYDQLGFYSKVECLKQVYETKAELYADSLLAVADKNSPIYLQTMENRMYDRGDYRAALRYNDKWLKLNGDNPEGFAIIAFYRFLDCKMLGEEDEWTYWLAMSSLYDVRNATMDQASMWELANHFYSTGDKERAYNYINFAWKCADRFHTRVRSEQILPAFSAINDIYRTSITRTNHYLRILLAAISLLALLMFAILVYVNKQRKRLASARNELSRKNRQLTDLNADMKTTLDNLDQTNRQLTATGDRLNDAIAGLDESNRVKEKYIGLFLRQCSSYIDKMDRMRKETLSMLKNKRYNELYEIMRPYNFRNREQKELFEIFDSTFIRLFPTFVDEFNRLLKPEFRIHLTDTSRLNTDIRIFALIRLGIDDSSKIAEFLHYSVNTIYNYRARIKSGAACDRDQFEDYVKEIGIPRKSLGSGEKSRCRPSEENQE</sequence>
<comment type="caution">
    <text evidence="4">The sequence shown here is derived from an EMBL/GenBank/DDBJ whole genome shotgun (WGS) entry which is preliminary data.</text>
</comment>
<dbReference type="RefSeq" id="WP_205105730.1">
    <property type="nucleotide sequence ID" value="NZ_JACJJG010000102.1"/>
</dbReference>
<feature type="domain" description="DUF6377" evidence="3">
    <location>
        <begin position="288"/>
        <end position="556"/>
    </location>
</feature>
<gene>
    <name evidence="4" type="ORF">H6A34_12115</name>
</gene>
<accession>A0A938WVU7</accession>
<evidence type="ECO:0000313" key="4">
    <source>
        <dbReference type="EMBL" id="MBM6674616.1"/>
    </source>
</evidence>
<reference evidence="4" key="1">
    <citation type="submission" date="2020-08" db="EMBL/GenBank/DDBJ databases">
        <authorList>
            <person name="Cejkova D."/>
            <person name="Kubasova T."/>
            <person name="Jahodarova E."/>
            <person name="Rychlik I."/>
        </authorList>
    </citation>
    <scope>NUCLEOTIDE SEQUENCE</scope>
    <source>
        <strain evidence="4">An824</strain>
    </source>
</reference>
<evidence type="ECO:0000256" key="1">
    <source>
        <dbReference type="SAM" id="Coils"/>
    </source>
</evidence>
<evidence type="ECO:0000259" key="3">
    <source>
        <dbReference type="Pfam" id="PF19904"/>
    </source>
</evidence>
<feature type="transmembrane region" description="Helical" evidence="2">
    <location>
        <begin position="359"/>
        <end position="381"/>
    </location>
</feature>
<feature type="coiled-coil region" evidence="1">
    <location>
        <begin position="381"/>
        <end position="426"/>
    </location>
</feature>
<reference evidence="4" key="2">
    <citation type="journal article" date="2021" name="Sci. Rep.">
        <title>The distribution of antibiotic resistance genes in chicken gut microbiota commensals.</title>
        <authorList>
            <person name="Juricova H."/>
            <person name="Matiasovicova J."/>
            <person name="Kubasova T."/>
            <person name="Cejkova D."/>
            <person name="Rychlik I."/>
        </authorList>
    </citation>
    <scope>NUCLEOTIDE SEQUENCE</scope>
    <source>
        <strain evidence="4">An824</strain>
    </source>
</reference>
<evidence type="ECO:0000313" key="5">
    <source>
        <dbReference type="Proteomes" id="UP000706891"/>
    </source>
</evidence>
<name>A0A938WVU7_9BACT</name>
<keyword evidence="2" id="KW-1133">Transmembrane helix</keyword>
<keyword evidence="2" id="KW-0812">Transmembrane</keyword>